<keyword evidence="2" id="KW-0175">Coiled coil</keyword>
<accession>A0A6N3AK02</accession>
<sequence length="307" mass="35544">MFKHPWLIALILLLLLSATAVGLYAAFRHYTLQATQNVKTYTATYNRPIQFSGIQSAETTQSFYYDARMGSIHDWYSAEGKMIKKDQPLFEYYNKILEQQLTAVRKHLNTLDSHQHRQNFLNMHTYLEQEYDRIQLGLRTQVFSMSEGIVHIIDKHPSKKNQLFAQIHSSKRIIKAYISETELKQLKLNQSVEIKTKTTEQFKGKILSISHYPDVTKSETNKSYYEVQISTNGVIPVGTHFQITIPTHLIALPKDVLYDKNAILIKRNEQMVKRIIKYHEKSGMVIISEGLLPGEKVIAQPKNFTLN</sequence>
<organism evidence="3">
    <name type="scientific">Staphylococcus simulans</name>
    <dbReference type="NCBI Taxonomy" id="1286"/>
    <lineage>
        <taxon>Bacteria</taxon>
        <taxon>Bacillati</taxon>
        <taxon>Bacillota</taxon>
        <taxon>Bacilli</taxon>
        <taxon>Bacillales</taxon>
        <taxon>Staphylococcaceae</taxon>
        <taxon>Staphylococcus</taxon>
    </lineage>
</organism>
<dbReference type="PANTHER" id="PTHR32347:SF23">
    <property type="entry name" value="BLL5650 PROTEIN"/>
    <property type="match status" value="1"/>
</dbReference>
<reference evidence="3" key="1">
    <citation type="submission" date="2019-11" db="EMBL/GenBank/DDBJ databases">
        <authorList>
            <person name="Feng L."/>
        </authorList>
    </citation>
    <scope>NUCLEOTIDE SEQUENCE</scope>
    <source>
        <strain evidence="3">SsimulansLFYP27</strain>
    </source>
</reference>
<evidence type="ECO:0000256" key="2">
    <source>
        <dbReference type="ARBA" id="ARBA00023054"/>
    </source>
</evidence>
<protein>
    <recommendedName>
        <fullName evidence="4">RND efflux pump membrane fusion protein barrel-sandwich domain-containing protein</fullName>
    </recommendedName>
</protein>
<evidence type="ECO:0008006" key="4">
    <source>
        <dbReference type="Google" id="ProtNLM"/>
    </source>
</evidence>
<dbReference type="GO" id="GO:0030313">
    <property type="term" value="C:cell envelope"/>
    <property type="evidence" value="ECO:0007669"/>
    <property type="project" value="UniProtKB-SubCell"/>
</dbReference>
<dbReference type="EMBL" id="CACRUO010000026">
    <property type="protein sequence ID" value="VYT92875.1"/>
    <property type="molecule type" value="Genomic_DNA"/>
</dbReference>
<evidence type="ECO:0000313" key="3">
    <source>
        <dbReference type="EMBL" id="VYT92875.1"/>
    </source>
</evidence>
<dbReference type="PANTHER" id="PTHR32347">
    <property type="entry name" value="EFFLUX SYSTEM COMPONENT YKNX-RELATED"/>
    <property type="match status" value="1"/>
</dbReference>
<gene>
    <name evidence="3" type="ORF">SSLFYP27_00992</name>
</gene>
<dbReference type="RefSeq" id="WP_156666609.1">
    <property type="nucleotide sequence ID" value="NZ_CACRUO010000026.1"/>
</dbReference>
<dbReference type="InterPro" id="IPR050465">
    <property type="entry name" value="UPF0194_transport"/>
</dbReference>
<dbReference type="AlphaFoldDB" id="A0A6N3AK02"/>
<proteinExistence type="predicted"/>
<name>A0A6N3AK02_STASI</name>
<comment type="subcellular location">
    <subcellularLocation>
        <location evidence="1">Cell envelope</location>
    </subcellularLocation>
</comment>
<dbReference type="Gene3D" id="2.40.30.170">
    <property type="match status" value="1"/>
</dbReference>
<evidence type="ECO:0000256" key="1">
    <source>
        <dbReference type="ARBA" id="ARBA00004196"/>
    </source>
</evidence>